<dbReference type="EMBL" id="QBMC01000156">
    <property type="protein sequence ID" value="PZO12213.1"/>
    <property type="molecule type" value="Genomic_DNA"/>
</dbReference>
<dbReference type="GO" id="GO:0008173">
    <property type="term" value="F:RNA methyltransferase activity"/>
    <property type="evidence" value="ECO:0007669"/>
    <property type="project" value="InterPro"/>
</dbReference>
<dbReference type="PANTHER" id="PTHR42786:SF1">
    <property type="entry name" value="TRNA (CYTIDINE_URIDINE-2'-O-)-METHYLTRANSFERASE TRMJ"/>
    <property type="match status" value="1"/>
</dbReference>
<dbReference type="PIRSF" id="PIRSF004808">
    <property type="entry name" value="LasT"/>
    <property type="match status" value="1"/>
</dbReference>
<keyword evidence="4" id="KW-0949">S-adenosyl-L-methionine</keyword>
<evidence type="ECO:0000313" key="6">
    <source>
        <dbReference type="EMBL" id="PZO12213.1"/>
    </source>
</evidence>
<dbReference type="InterPro" id="IPR029028">
    <property type="entry name" value="Alpha/beta_knot_MTases"/>
</dbReference>
<dbReference type="Gene3D" id="3.40.1280.10">
    <property type="match status" value="1"/>
</dbReference>
<feature type="domain" description="tRNA/rRNA methyltransferase SpoU type" evidence="5">
    <location>
        <begin position="5"/>
        <end position="155"/>
    </location>
</feature>
<dbReference type="InterPro" id="IPR029026">
    <property type="entry name" value="tRNA_m1G_MTases_N"/>
</dbReference>
<dbReference type="GO" id="GO:0005829">
    <property type="term" value="C:cytosol"/>
    <property type="evidence" value="ECO:0007669"/>
    <property type="project" value="TreeGrafter"/>
</dbReference>
<dbReference type="CDD" id="cd18093">
    <property type="entry name" value="SpoU-like_TrmJ"/>
    <property type="match status" value="1"/>
</dbReference>
<dbReference type="InterPro" id="IPR001537">
    <property type="entry name" value="SpoU_MeTrfase"/>
</dbReference>
<name>A0A2W4TTU0_9CYAN</name>
<proteinExistence type="inferred from homology"/>
<gene>
    <name evidence="6" type="ORF">DCF25_18070</name>
</gene>
<dbReference type="PANTHER" id="PTHR42786">
    <property type="entry name" value="TRNA/RRNA METHYLTRANSFERASE"/>
    <property type="match status" value="1"/>
</dbReference>
<dbReference type="SUPFAM" id="SSF75217">
    <property type="entry name" value="alpha/beta knot"/>
    <property type="match status" value="1"/>
</dbReference>
<evidence type="ECO:0000313" key="7">
    <source>
        <dbReference type="Proteomes" id="UP000249354"/>
    </source>
</evidence>
<evidence type="ECO:0000256" key="3">
    <source>
        <dbReference type="ARBA" id="ARBA00022679"/>
    </source>
</evidence>
<keyword evidence="2 6" id="KW-0489">Methyltransferase</keyword>
<evidence type="ECO:0000259" key="5">
    <source>
        <dbReference type="Pfam" id="PF00588"/>
    </source>
</evidence>
<keyword evidence="3 6" id="KW-0808">Transferase</keyword>
<dbReference type="Proteomes" id="UP000249354">
    <property type="component" value="Unassembled WGS sequence"/>
</dbReference>
<comment type="caution">
    <text evidence="6">The sequence shown here is derived from an EMBL/GenBank/DDBJ whole genome shotgun (WGS) entry which is preliminary data.</text>
</comment>
<dbReference type="Pfam" id="PF00588">
    <property type="entry name" value="SpoU_methylase"/>
    <property type="match status" value="1"/>
</dbReference>
<evidence type="ECO:0000256" key="1">
    <source>
        <dbReference type="ARBA" id="ARBA00007228"/>
    </source>
</evidence>
<dbReference type="GO" id="GO:0003723">
    <property type="term" value="F:RNA binding"/>
    <property type="evidence" value="ECO:0007669"/>
    <property type="project" value="InterPro"/>
</dbReference>
<reference evidence="7" key="1">
    <citation type="submission" date="2018-04" db="EMBL/GenBank/DDBJ databases">
        <authorList>
            <person name="Cornet L."/>
        </authorList>
    </citation>
    <scope>NUCLEOTIDE SEQUENCE [LARGE SCALE GENOMIC DNA]</scope>
</reference>
<reference evidence="6 7" key="2">
    <citation type="submission" date="2018-06" db="EMBL/GenBank/DDBJ databases">
        <title>Metagenomic assembly of (sub)arctic Cyanobacteria and their associated microbiome from non-axenic cultures.</title>
        <authorList>
            <person name="Baurain D."/>
        </authorList>
    </citation>
    <scope>NUCLEOTIDE SEQUENCE [LARGE SCALE GENOMIC DNA]</scope>
    <source>
        <strain evidence="6">ULC129bin1</strain>
    </source>
</reference>
<evidence type="ECO:0000256" key="4">
    <source>
        <dbReference type="ARBA" id="ARBA00022691"/>
    </source>
</evidence>
<evidence type="ECO:0000256" key="2">
    <source>
        <dbReference type="ARBA" id="ARBA00022603"/>
    </source>
</evidence>
<accession>A0A2W4TTU0</accession>
<comment type="similarity">
    <text evidence="1">Belongs to the class IV-like SAM-binding methyltransferase superfamily. RNA methyltransferase TrmH family.</text>
</comment>
<dbReference type="AlphaFoldDB" id="A0A2W4TTU0"/>
<organism evidence="6 7">
    <name type="scientific">Leptolyngbya foveolarum</name>
    <dbReference type="NCBI Taxonomy" id="47253"/>
    <lineage>
        <taxon>Bacteria</taxon>
        <taxon>Bacillati</taxon>
        <taxon>Cyanobacteriota</taxon>
        <taxon>Cyanophyceae</taxon>
        <taxon>Leptolyngbyales</taxon>
        <taxon>Leptolyngbyaceae</taxon>
        <taxon>Leptolyngbya group</taxon>
        <taxon>Leptolyngbya</taxon>
    </lineage>
</organism>
<sequence>MIHFSFVLVEPGEPGNIGAAARAMNTMGFSDLRLVRPKADHLSSLAKAFAHGSEHLLDAAPVHNQLADALTDIDLACATTARHRIQKHHYVSARALPDELQQKGDILQRVAIVFGSERSGLSNQDVALCDLLTTVPQANLQPSLNLSQAVMIYSYVLAEQQTQVQITDQRLNSEQIPVEQYRALKSSLGELMQRVGLSERYRGYVLKAIARLGYEDLKLIQNIKTFTSSKLDQLENKPLE</sequence>
<dbReference type="GO" id="GO:0002128">
    <property type="term" value="P:tRNA nucleoside ribose methylation"/>
    <property type="evidence" value="ECO:0007669"/>
    <property type="project" value="TreeGrafter"/>
</dbReference>
<dbReference type="InterPro" id="IPR004384">
    <property type="entry name" value="RNA_MeTrfase_TrmJ/LasT"/>
</dbReference>
<protein>
    <submittedName>
        <fullName evidence="6">RNA methyltransferase</fullName>
    </submittedName>
</protein>